<gene>
    <name evidence="1" type="ORF">TIFTF001_020148</name>
</gene>
<proteinExistence type="predicted"/>
<protein>
    <submittedName>
        <fullName evidence="1">Uncharacterized protein</fullName>
    </submittedName>
</protein>
<dbReference type="Proteomes" id="UP001187192">
    <property type="component" value="Unassembled WGS sequence"/>
</dbReference>
<organism evidence="1 2">
    <name type="scientific">Ficus carica</name>
    <name type="common">Common fig</name>
    <dbReference type="NCBI Taxonomy" id="3494"/>
    <lineage>
        <taxon>Eukaryota</taxon>
        <taxon>Viridiplantae</taxon>
        <taxon>Streptophyta</taxon>
        <taxon>Embryophyta</taxon>
        <taxon>Tracheophyta</taxon>
        <taxon>Spermatophyta</taxon>
        <taxon>Magnoliopsida</taxon>
        <taxon>eudicotyledons</taxon>
        <taxon>Gunneridae</taxon>
        <taxon>Pentapetalae</taxon>
        <taxon>rosids</taxon>
        <taxon>fabids</taxon>
        <taxon>Rosales</taxon>
        <taxon>Moraceae</taxon>
        <taxon>Ficeae</taxon>
        <taxon>Ficus</taxon>
    </lineage>
</organism>
<dbReference type="EMBL" id="BTGU01000036">
    <property type="protein sequence ID" value="GMN50986.1"/>
    <property type="molecule type" value="Genomic_DNA"/>
</dbReference>
<dbReference type="Gene3D" id="3.30.559.10">
    <property type="entry name" value="Chloramphenicol acetyltransferase-like domain"/>
    <property type="match status" value="1"/>
</dbReference>
<comment type="caution">
    <text evidence="1">The sequence shown here is derived from an EMBL/GenBank/DDBJ whole genome shotgun (WGS) entry which is preliminary data.</text>
</comment>
<dbReference type="InterPro" id="IPR023213">
    <property type="entry name" value="CAT-like_dom_sf"/>
</dbReference>
<name>A0AA88ATQ3_FICCA</name>
<evidence type="ECO:0000313" key="2">
    <source>
        <dbReference type="Proteomes" id="UP001187192"/>
    </source>
</evidence>
<reference evidence="1" key="1">
    <citation type="submission" date="2023-07" db="EMBL/GenBank/DDBJ databases">
        <title>draft genome sequence of fig (Ficus carica).</title>
        <authorList>
            <person name="Takahashi T."/>
            <person name="Nishimura K."/>
        </authorList>
    </citation>
    <scope>NUCLEOTIDE SEQUENCE</scope>
</reference>
<dbReference type="AlphaFoldDB" id="A0AA88ATQ3"/>
<evidence type="ECO:0000313" key="1">
    <source>
        <dbReference type="EMBL" id="GMN50986.1"/>
    </source>
</evidence>
<sequence length="80" mass="8952">MMSELLSQIEAMFSAESEKPDIIAFTAWNGIFNDIDFGWGKPFWIGAMGKVGRLSETSSFSLIHSGVKELKPGLLWRKSK</sequence>
<accession>A0AA88ATQ3</accession>
<keyword evidence="2" id="KW-1185">Reference proteome</keyword>